<feature type="topological domain" description="Periplasmic" evidence="10">
    <location>
        <begin position="29"/>
        <end position="178"/>
    </location>
</feature>
<keyword evidence="6 10" id="KW-0735">Signal-anchor</keyword>
<keyword evidence="8 10" id="KW-0186">Copper</keyword>
<proteinExistence type="inferred from homology"/>
<evidence type="ECO:0000256" key="8">
    <source>
        <dbReference type="ARBA" id="ARBA00023008"/>
    </source>
</evidence>
<keyword evidence="7 10" id="KW-1133">Transmembrane helix</keyword>
<evidence type="ECO:0000256" key="5">
    <source>
        <dbReference type="ARBA" id="ARBA00022692"/>
    </source>
</evidence>
<dbReference type="PIRSF" id="PIRSF005413">
    <property type="entry name" value="COX11"/>
    <property type="match status" value="1"/>
</dbReference>
<evidence type="ECO:0000313" key="11">
    <source>
        <dbReference type="EMBL" id="RCL74120.1"/>
    </source>
</evidence>
<dbReference type="PANTHER" id="PTHR21320">
    <property type="entry name" value="CYTOCHROME C OXIDASE ASSEMBLY PROTEIN COX11-RELATED"/>
    <property type="match status" value="1"/>
</dbReference>
<protein>
    <recommendedName>
        <fullName evidence="4 10">Cytochrome c oxidase assembly protein CtaG</fullName>
    </recommendedName>
</protein>
<sequence length="178" mass="20124">MKNTQKNTKILLLCVSIVFFMGALSLAAVPLYDLFCKVTGYKGAPRVVNLVTSDIGEREFLIRYDVNVSNDLNWEVEPEKKVDSITSGGNKYTYYNAKNLSSNKTNGVATYNIIPAEAAAYVLKVECFCFNGQELEPNEKIEMPLTYYIDPAIDRDKELKNVDTITISYTFFKNKDLL</sequence>
<reference evidence="11 12" key="1">
    <citation type="journal article" date="2018" name="Microbiome">
        <title>Fine metagenomic profile of the Mediterranean stratified and mixed water columns revealed by assembly and recruitment.</title>
        <authorList>
            <person name="Haro-Moreno J.M."/>
            <person name="Lopez-Perez M."/>
            <person name="De La Torre J.R."/>
            <person name="Picazo A."/>
            <person name="Camacho A."/>
            <person name="Rodriguez-Valera F."/>
        </authorList>
    </citation>
    <scope>NUCLEOTIDE SEQUENCE [LARGE SCALE GENOMIC DNA]</scope>
    <source>
        <strain evidence="11">MED-G57</strain>
    </source>
</reference>
<keyword evidence="10" id="KW-1003">Cell membrane</keyword>
<comment type="similarity">
    <text evidence="3 10">Belongs to the COX11/CtaG family.</text>
</comment>
<dbReference type="Proteomes" id="UP000253570">
    <property type="component" value="Unassembled WGS sequence"/>
</dbReference>
<evidence type="ECO:0000256" key="10">
    <source>
        <dbReference type="HAMAP-Rule" id="MF_00155"/>
    </source>
</evidence>
<dbReference type="AlphaFoldDB" id="A0A368DQK1"/>
<dbReference type="GO" id="GO:0005507">
    <property type="term" value="F:copper ion binding"/>
    <property type="evidence" value="ECO:0007669"/>
    <property type="project" value="InterPro"/>
</dbReference>
<dbReference type="PANTHER" id="PTHR21320:SF3">
    <property type="entry name" value="CYTOCHROME C OXIDASE ASSEMBLY PROTEIN COX11, MITOCHONDRIAL-RELATED"/>
    <property type="match status" value="1"/>
</dbReference>
<evidence type="ECO:0000256" key="6">
    <source>
        <dbReference type="ARBA" id="ARBA00022968"/>
    </source>
</evidence>
<evidence type="ECO:0000256" key="4">
    <source>
        <dbReference type="ARBA" id="ARBA00015384"/>
    </source>
</evidence>
<keyword evidence="10" id="KW-0997">Cell inner membrane</keyword>
<evidence type="ECO:0000313" key="12">
    <source>
        <dbReference type="Proteomes" id="UP000253570"/>
    </source>
</evidence>
<evidence type="ECO:0000256" key="9">
    <source>
        <dbReference type="ARBA" id="ARBA00023136"/>
    </source>
</evidence>
<name>A0A368DQK1_9PROT</name>
<comment type="subcellular location">
    <subcellularLocation>
        <location evidence="2 10">Cell inner membrane</location>
        <topology evidence="2 10">Single-pass type II membrane protein</topology>
        <orientation evidence="2 10">Periplasmic side</orientation>
    </subcellularLocation>
</comment>
<accession>A0A368DQK1</accession>
<dbReference type="InterPro" id="IPR007533">
    <property type="entry name" value="Cyt_c_oxidase_assmbl_CtaG"/>
</dbReference>
<keyword evidence="5 10" id="KW-0812">Transmembrane</keyword>
<dbReference type="SUPFAM" id="SSF110111">
    <property type="entry name" value="Ctag/Cox11"/>
    <property type="match status" value="1"/>
</dbReference>
<keyword evidence="9 10" id="KW-0472">Membrane</keyword>
<feature type="topological domain" description="Cytoplasmic" evidence="10">
    <location>
        <begin position="1"/>
        <end position="6"/>
    </location>
</feature>
<organism evidence="11 12">
    <name type="scientific">PS1 clade bacterium</name>
    <dbReference type="NCBI Taxonomy" id="2175152"/>
    <lineage>
        <taxon>Bacteria</taxon>
        <taxon>Pseudomonadati</taxon>
        <taxon>Pseudomonadota</taxon>
        <taxon>Alphaproteobacteria</taxon>
        <taxon>PS1 clade</taxon>
    </lineage>
</organism>
<comment type="caution">
    <text evidence="11">The sequence shown here is derived from an EMBL/GenBank/DDBJ whole genome shotgun (WGS) entry which is preliminary data.</text>
</comment>
<dbReference type="EMBL" id="QOQD01000003">
    <property type="protein sequence ID" value="RCL74120.1"/>
    <property type="molecule type" value="Genomic_DNA"/>
</dbReference>
<comment type="function">
    <text evidence="1 10">Exerts its effect at some terminal stage of cytochrome c oxidase synthesis, probably by being involved in the insertion of the copper B into subunit I.</text>
</comment>
<dbReference type="InterPro" id="IPR023471">
    <property type="entry name" value="CtaG/Cox11_dom_sf"/>
</dbReference>
<dbReference type="GO" id="GO:0005886">
    <property type="term" value="C:plasma membrane"/>
    <property type="evidence" value="ECO:0007669"/>
    <property type="project" value="UniProtKB-SubCell"/>
</dbReference>
<evidence type="ECO:0000256" key="3">
    <source>
        <dbReference type="ARBA" id="ARBA00009620"/>
    </source>
</evidence>
<dbReference type="Pfam" id="PF04442">
    <property type="entry name" value="CtaG_Cox11"/>
    <property type="match status" value="1"/>
</dbReference>
<dbReference type="NCBIfam" id="NF003465">
    <property type="entry name" value="PRK05089.1"/>
    <property type="match status" value="1"/>
</dbReference>
<evidence type="ECO:0000256" key="2">
    <source>
        <dbReference type="ARBA" id="ARBA00004382"/>
    </source>
</evidence>
<evidence type="ECO:0000256" key="7">
    <source>
        <dbReference type="ARBA" id="ARBA00022989"/>
    </source>
</evidence>
<dbReference type="Gene3D" id="2.60.370.10">
    <property type="entry name" value="Ctag/Cox11"/>
    <property type="match status" value="1"/>
</dbReference>
<dbReference type="HAMAP" id="MF_00155">
    <property type="entry name" value="CtaG"/>
    <property type="match status" value="1"/>
</dbReference>
<dbReference type="GO" id="GO:0008535">
    <property type="term" value="P:respiratory chain complex IV assembly"/>
    <property type="evidence" value="ECO:0007669"/>
    <property type="project" value="UniProtKB-UniRule"/>
</dbReference>
<gene>
    <name evidence="10" type="primary">ctaG</name>
    <name evidence="11" type="ORF">DBW71_01595</name>
</gene>
<evidence type="ECO:0000256" key="1">
    <source>
        <dbReference type="ARBA" id="ARBA00004007"/>
    </source>
</evidence>